<protein>
    <recommendedName>
        <fullName evidence="10">Translation elongation factor EFTu/EF1A C-terminal domain-containing protein</fullName>
    </recommendedName>
</protein>
<gene>
    <name evidence="8" type="ORF">Taro_029773</name>
</gene>
<evidence type="ECO:0000256" key="1">
    <source>
        <dbReference type="ARBA" id="ARBA00004496"/>
    </source>
</evidence>
<dbReference type="InterPro" id="IPR027417">
    <property type="entry name" value="P-loop_NTPase"/>
</dbReference>
<evidence type="ECO:0000313" key="9">
    <source>
        <dbReference type="Proteomes" id="UP000652761"/>
    </source>
</evidence>
<dbReference type="InterPro" id="IPR050100">
    <property type="entry name" value="TRAFAC_GTPase_members"/>
</dbReference>
<proteinExistence type="predicted"/>
<dbReference type="InterPro" id="IPR004161">
    <property type="entry name" value="EFTu-like_2"/>
</dbReference>
<evidence type="ECO:0008006" key="10">
    <source>
        <dbReference type="Google" id="ProtNLM"/>
    </source>
</evidence>
<sequence>MAAVSVRLHPGVHSSCGVMTLDACLSVPGLGLVPALPGAAGEIPLGPEGRGFCPYSPQEPSPVFSPKQTWLILMLSGSLLAPLNLSPLVFISEVVEGGTAVEALESPGDLSPLASDSRYNGLCLLDAIDSLQPPLRDISKPLRLPICDVIKSHSVGHVSASGKLDTGAIRNGTKVLVMPSGDIATVRSIERDARTCTVARAGDNVAVVLQGIDTSNVMPGSVLCHPEFPVAVASCLELKVLVLDVAMPILVGSEVEFHIHHVREAARVSKISSVIDAKTGKISKKAARFLSAKQSAIIEVVLEGAVCVEEFSKCRALGRVFLRASGNTVAVGIVTRVVQEQ</sequence>
<feature type="domain" description="Translation elongation factor EFTu-like" evidence="6">
    <location>
        <begin position="161"/>
        <end position="224"/>
    </location>
</feature>
<dbReference type="EMBL" id="NMUH01002001">
    <property type="protein sequence ID" value="MQL97087.1"/>
    <property type="molecule type" value="Genomic_DNA"/>
</dbReference>
<dbReference type="GO" id="GO:0005737">
    <property type="term" value="C:cytoplasm"/>
    <property type="evidence" value="ECO:0007669"/>
    <property type="project" value="UniProtKB-SubCell"/>
</dbReference>
<accession>A0A843VS50</accession>
<comment type="caution">
    <text evidence="8">The sequence shown here is derived from an EMBL/GenBank/DDBJ whole genome shotgun (WGS) entry which is preliminary data.</text>
</comment>
<evidence type="ECO:0000256" key="2">
    <source>
        <dbReference type="ARBA" id="ARBA00022481"/>
    </source>
</evidence>
<dbReference type="AlphaFoldDB" id="A0A843VS50"/>
<dbReference type="CDD" id="cd16267">
    <property type="entry name" value="HBS1-like_II"/>
    <property type="match status" value="1"/>
</dbReference>
<evidence type="ECO:0000259" key="7">
    <source>
        <dbReference type="Pfam" id="PF22594"/>
    </source>
</evidence>
<evidence type="ECO:0000256" key="4">
    <source>
        <dbReference type="ARBA" id="ARBA00022741"/>
    </source>
</evidence>
<dbReference type="GO" id="GO:0005525">
    <property type="term" value="F:GTP binding"/>
    <property type="evidence" value="ECO:0007669"/>
    <property type="project" value="UniProtKB-KW"/>
</dbReference>
<dbReference type="SUPFAM" id="SSF50465">
    <property type="entry name" value="EF-Tu/eEF-1alpha/eIF2-gamma C-terminal domain"/>
    <property type="match status" value="1"/>
</dbReference>
<keyword evidence="2" id="KW-0488">Methylation</keyword>
<dbReference type="InterPro" id="IPR054696">
    <property type="entry name" value="GTP-eEF1A_C"/>
</dbReference>
<dbReference type="Proteomes" id="UP000652761">
    <property type="component" value="Unassembled WGS sequence"/>
</dbReference>
<evidence type="ECO:0000313" key="8">
    <source>
        <dbReference type="EMBL" id="MQL97087.1"/>
    </source>
</evidence>
<dbReference type="Pfam" id="PF22594">
    <property type="entry name" value="GTP-eEF1A_C"/>
    <property type="match status" value="1"/>
</dbReference>
<evidence type="ECO:0000256" key="3">
    <source>
        <dbReference type="ARBA" id="ARBA00022490"/>
    </source>
</evidence>
<dbReference type="CDD" id="cd04093">
    <property type="entry name" value="HBS1_C_III"/>
    <property type="match status" value="1"/>
</dbReference>
<keyword evidence="3" id="KW-0963">Cytoplasm</keyword>
<comment type="subcellular location">
    <subcellularLocation>
        <location evidence="1">Cytoplasm</location>
    </subcellularLocation>
</comment>
<dbReference type="Gene3D" id="2.40.30.10">
    <property type="entry name" value="Translation factors"/>
    <property type="match status" value="2"/>
</dbReference>
<feature type="domain" description="GTP-eEF1A C-terminal" evidence="7">
    <location>
        <begin position="237"/>
        <end position="335"/>
    </location>
</feature>
<name>A0A843VS50_COLES</name>
<dbReference type="PANTHER" id="PTHR23115">
    <property type="entry name" value="TRANSLATION FACTOR"/>
    <property type="match status" value="1"/>
</dbReference>
<keyword evidence="4" id="KW-0547">Nucleotide-binding</keyword>
<dbReference type="FunFam" id="2.40.30.10:FF:000060">
    <property type="entry name" value="elongation factor 1-alpha isoform X4"/>
    <property type="match status" value="1"/>
</dbReference>
<evidence type="ECO:0000256" key="5">
    <source>
        <dbReference type="ARBA" id="ARBA00023134"/>
    </source>
</evidence>
<dbReference type="SUPFAM" id="SSF50447">
    <property type="entry name" value="Translation proteins"/>
    <property type="match status" value="1"/>
</dbReference>
<evidence type="ECO:0000259" key="6">
    <source>
        <dbReference type="Pfam" id="PF03144"/>
    </source>
</evidence>
<dbReference type="Pfam" id="PF03144">
    <property type="entry name" value="GTP_EFTU_D2"/>
    <property type="match status" value="1"/>
</dbReference>
<dbReference type="InterPro" id="IPR009001">
    <property type="entry name" value="Transl_elong_EF1A/Init_IF2_C"/>
</dbReference>
<keyword evidence="5" id="KW-0342">GTP-binding</keyword>
<dbReference type="InterPro" id="IPR009000">
    <property type="entry name" value="Transl_B-barrel_sf"/>
</dbReference>
<keyword evidence="9" id="KW-1185">Reference proteome</keyword>
<organism evidence="8 9">
    <name type="scientific">Colocasia esculenta</name>
    <name type="common">Wild taro</name>
    <name type="synonym">Arum esculentum</name>
    <dbReference type="NCBI Taxonomy" id="4460"/>
    <lineage>
        <taxon>Eukaryota</taxon>
        <taxon>Viridiplantae</taxon>
        <taxon>Streptophyta</taxon>
        <taxon>Embryophyta</taxon>
        <taxon>Tracheophyta</taxon>
        <taxon>Spermatophyta</taxon>
        <taxon>Magnoliopsida</taxon>
        <taxon>Liliopsida</taxon>
        <taxon>Araceae</taxon>
        <taxon>Aroideae</taxon>
        <taxon>Colocasieae</taxon>
        <taxon>Colocasia</taxon>
    </lineage>
</organism>
<dbReference type="FunFam" id="2.40.30.10:FF:000020">
    <property type="entry name" value="Translation elongation factor EF-1"/>
    <property type="match status" value="1"/>
</dbReference>
<reference evidence="8" key="1">
    <citation type="submission" date="2017-07" db="EMBL/GenBank/DDBJ databases">
        <title>Taro Niue Genome Assembly and Annotation.</title>
        <authorList>
            <person name="Atibalentja N."/>
            <person name="Keating K."/>
            <person name="Fields C.J."/>
        </authorList>
    </citation>
    <scope>NUCLEOTIDE SEQUENCE</scope>
    <source>
        <strain evidence="8">Niue_2</strain>
        <tissue evidence="8">Leaf</tissue>
    </source>
</reference>
<dbReference type="OrthoDB" id="342024at2759"/>
<dbReference type="Gene3D" id="3.40.50.300">
    <property type="entry name" value="P-loop containing nucleotide triphosphate hydrolases"/>
    <property type="match status" value="1"/>
</dbReference>